<proteinExistence type="predicted"/>
<evidence type="ECO:0000313" key="5">
    <source>
        <dbReference type="Proteomes" id="UP000198415"/>
    </source>
</evidence>
<feature type="non-terminal residue" evidence="4">
    <location>
        <position position="1"/>
    </location>
</feature>
<name>A0A239HVI9_9ACTN</name>
<dbReference type="AlphaFoldDB" id="A0A239HVI9"/>
<protein>
    <submittedName>
        <fullName evidence="4">C-terminal, D2-small domain-containing protein, of ClpB protein</fullName>
    </submittedName>
</protein>
<reference evidence="4 5" key="1">
    <citation type="submission" date="2017-06" db="EMBL/GenBank/DDBJ databases">
        <authorList>
            <person name="Kim H.J."/>
            <person name="Triplett B.A."/>
        </authorList>
    </citation>
    <scope>NUCLEOTIDE SEQUENCE [LARGE SCALE GENOMIC DNA]</scope>
    <source>
        <strain evidence="4 5">DSM 43151</strain>
    </source>
</reference>
<dbReference type="Gene3D" id="1.10.8.60">
    <property type="match status" value="1"/>
</dbReference>
<evidence type="ECO:0000259" key="3">
    <source>
        <dbReference type="Pfam" id="PF10431"/>
    </source>
</evidence>
<keyword evidence="5" id="KW-1185">Reference proteome</keyword>
<keyword evidence="1" id="KW-0547">Nucleotide-binding</keyword>
<dbReference type="GO" id="GO:0005524">
    <property type="term" value="F:ATP binding"/>
    <property type="evidence" value="ECO:0007669"/>
    <property type="project" value="UniProtKB-KW"/>
</dbReference>
<dbReference type="Pfam" id="PF10431">
    <property type="entry name" value="ClpB_D2-small"/>
    <property type="match status" value="1"/>
</dbReference>
<feature type="domain" description="Clp ATPase C-terminal" evidence="3">
    <location>
        <begin position="1"/>
        <end position="34"/>
    </location>
</feature>
<evidence type="ECO:0000313" key="4">
    <source>
        <dbReference type="EMBL" id="SNS84194.1"/>
    </source>
</evidence>
<keyword evidence="2" id="KW-0067">ATP-binding</keyword>
<accession>A0A239HVI9</accession>
<dbReference type="RefSeq" id="WP_143232816.1">
    <property type="nucleotide sequence ID" value="NZ_FZNR01000026.1"/>
</dbReference>
<dbReference type="InterPro" id="IPR019489">
    <property type="entry name" value="Clp_ATPase_C"/>
</dbReference>
<organism evidence="4 5">
    <name type="scientific">Actinoplanes regularis</name>
    <dbReference type="NCBI Taxonomy" id="52697"/>
    <lineage>
        <taxon>Bacteria</taxon>
        <taxon>Bacillati</taxon>
        <taxon>Actinomycetota</taxon>
        <taxon>Actinomycetes</taxon>
        <taxon>Micromonosporales</taxon>
        <taxon>Micromonosporaceae</taxon>
        <taxon>Actinoplanes</taxon>
    </lineage>
</organism>
<evidence type="ECO:0000256" key="1">
    <source>
        <dbReference type="ARBA" id="ARBA00022741"/>
    </source>
</evidence>
<dbReference type="Proteomes" id="UP000198415">
    <property type="component" value="Unassembled WGS sequence"/>
</dbReference>
<dbReference type="EMBL" id="FZNR01000026">
    <property type="protein sequence ID" value="SNS84194.1"/>
    <property type="molecule type" value="Genomic_DNA"/>
</dbReference>
<gene>
    <name evidence="4" type="ORF">SAMN06264365_1261</name>
</gene>
<evidence type="ECO:0000256" key="2">
    <source>
        <dbReference type="ARBA" id="ARBA00022840"/>
    </source>
</evidence>
<dbReference type="OrthoDB" id="9803641at2"/>
<sequence length="63" mass="6961">GARPLRRTIQRELEDTLSEQILFNELRPGQIVVVDCEGDPANVEKSKLVFRSAEKSAPVPAGE</sequence>